<dbReference type="STRING" id="1423759.FC92_GL001935"/>
<keyword evidence="3" id="KW-1185">Reference proteome</keyword>
<comment type="caution">
    <text evidence="2">The sequence shown here is derived from an EMBL/GenBank/DDBJ whole genome shotgun (WGS) entry which is preliminary data.</text>
</comment>
<dbReference type="OrthoDB" id="7030467at2"/>
<evidence type="ECO:0000313" key="3">
    <source>
        <dbReference type="Proteomes" id="UP000051448"/>
    </source>
</evidence>
<dbReference type="Proteomes" id="UP000051448">
    <property type="component" value="Unassembled WGS sequence"/>
</dbReference>
<accession>A0A0R1MJ76</accession>
<sequence>MQIKQTKSFERELKKLVKKHFPITVLKPCLEAIVEQDVLVLKQIKDHALKGNWRGYREFHPARYGNYGKNYDNWIVIYQLDHDELILLLVATGSHEILNQQL</sequence>
<keyword evidence="1" id="KW-1277">Toxin-antitoxin system</keyword>
<dbReference type="EMBL" id="AZDX01000062">
    <property type="protein sequence ID" value="KRL03896.1"/>
    <property type="molecule type" value="Genomic_DNA"/>
</dbReference>
<dbReference type="InterPro" id="IPR004386">
    <property type="entry name" value="Toxin_YafQ-like"/>
</dbReference>
<dbReference type="Gene3D" id="3.30.2310.20">
    <property type="entry name" value="RelE-like"/>
    <property type="match status" value="1"/>
</dbReference>
<evidence type="ECO:0000256" key="1">
    <source>
        <dbReference type="ARBA" id="ARBA00022649"/>
    </source>
</evidence>
<reference evidence="2 3" key="1">
    <citation type="journal article" date="2015" name="Genome Announc.">
        <title>Expanding the biotechnology potential of lactobacilli through comparative genomics of 213 strains and associated genera.</title>
        <authorList>
            <person name="Sun Z."/>
            <person name="Harris H.M."/>
            <person name="McCann A."/>
            <person name="Guo C."/>
            <person name="Argimon S."/>
            <person name="Zhang W."/>
            <person name="Yang X."/>
            <person name="Jeffery I.B."/>
            <person name="Cooney J.C."/>
            <person name="Kagawa T.F."/>
            <person name="Liu W."/>
            <person name="Song Y."/>
            <person name="Salvetti E."/>
            <person name="Wrobel A."/>
            <person name="Rasinkangas P."/>
            <person name="Parkhill J."/>
            <person name="Rea M.C."/>
            <person name="O'Sullivan O."/>
            <person name="Ritari J."/>
            <person name="Douillard F.P."/>
            <person name="Paul Ross R."/>
            <person name="Yang R."/>
            <person name="Briner A.E."/>
            <person name="Felis G.E."/>
            <person name="de Vos W.M."/>
            <person name="Barrangou R."/>
            <person name="Klaenhammer T.R."/>
            <person name="Caufield P.W."/>
            <person name="Cui Y."/>
            <person name="Zhang H."/>
            <person name="O'Toole P.W."/>
        </authorList>
    </citation>
    <scope>NUCLEOTIDE SEQUENCE [LARGE SCALE GENOMIC DNA]</scope>
    <source>
        <strain evidence="2 3">DSM 19519</strain>
    </source>
</reference>
<dbReference type="GO" id="GO:0006402">
    <property type="term" value="P:mRNA catabolic process"/>
    <property type="evidence" value="ECO:0007669"/>
    <property type="project" value="TreeGrafter"/>
</dbReference>
<dbReference type="SUPFAM" id="SSF143011">
    <property type="entry name" value="RelE-like"/>
    <property type="match status" value="1"/>
</dbReference>
<gene>
    <name evidence="2" type="ORF">FC92_GL001935</name>
</gene>
<dbReference type="PANTHER" id="PTHR40588">
    <property type="entry name" value="MRNA INTERFERASE TOXIN YAFQ"/>
    <property type="match status" value="1"/>
</dbReference>
<dbReference type="InterPro" id="IPR007712">
    <property type="entry name" value="RelE/ParE_toxin"/>
</dbReference>
<name>A0A0R1MJ76_9LACO</name>
<proteinExistence type="predicted"/>
<dbReference type="PANTHER" id="PTHR40588:SF1">
    <property type="entry name" value="MRNA INTERFERASE TOXIN YAFQ"/>
    <property type="match status" value="1"/>
</dbReference>
<dbReference type="Pfam" id="PF15738">
    <property type="entry name" value="YafQ_toxin"/>
    <property type="match status" value="1"/>
</dbReference>
<dbReference type="InterPro" id="IPR035093">
    <property type="entry name" value="RelE/ParE_toxin_dom_sf"/>
</dbReference>
<dbReference type="GO" id="GO:0004521">
    <property type="term" value="F:RNA endonuclease activity"/>
    <property type="evidence" value="ECO:0007669"/>
    <property type="project" value="TreeGrafter"/>
</dbReference>
<dbReference type="RefSeq" id="WP_057870371.1">
    <property type="nucleotide sequence ID" value="NZ_AZDX01000062.1"/>
</dbReference>
<dbReference type="AlphaFoldDB" id="A0A0R1MJ76"/>
<dbReference type="GO" id="GO:0006415">
    <property type="term" value="P:translational termination"/>
    <property type="evidence" value="ECO:0007669"/>
    <property type="project" value="TreeGrafter"/>
</dbReference>
<evidence type="ECO:0000313" key="2">
    <source>
        <dbReference type="EMBL" id="KRL03896.1"/>
    </source>
</evidence>
<dbReference type="PATRIC" id="fig|1423759.3.peg.2021"/>
<organism evidence="2 3">
    <name type="scientific">Liquorilactobacillus hordei DSM 19519</name>
    <dbReference type="NCBI Taxonomy" id="1423759"/>
    <lineage>
        <taxon>Bacteria</taxon>
        <taxon>Bacillati</taxon>
        <taxon>Bacillota</taxon>
        <taxon>Bacilli</taxon>
        <taxon>Lactobacillales</taxon>
        <taxon>Lactobacillaceae</taxon>
        <taxon>Liquorilactobacillus</taxon>
    </lineage>
</organism>
<dbReference type="NCBIfam" id="TIGR02385">
    <property type="entry name" value="RelE_StbE"/>
    <property type="match status" value="1"/>
</dbReference>
<protein>
    <submittedName>
        <fullName evidence="2">Addiction module toxin RelE</fullName>
    </submittedName>
</protein>